<dbReference type="CDD" id="cd06577">
    <property type="entry name" value="PASTA_pknB"/>
    <property type="match status" value="2"/>
</dbReference>
<feature type="compositionally biased region" description="Pro residues" evidence="1">
    <location>
        <begin position="408"/>
        <end position="417"/>
    </location>
</feature>
<reference evidence="4" key="1">
    <citation type="journal article" date="2019" name="Int. J. Syst. Evol. Microbiol.">
        <title>The Global Catalogue of Microorganisms (GCM) 10K type strain sequencing project: providing services to taxonomists for standard genome sequencing and annotation.</title>
        <authorList>
            <consortium name="The Broad Institute Genomics Platform"/>
            <consortium name="The Broad Institute Genome Sequencing Center for Infectious Disease"/>
            <person name="Wu L."/>
            <person name="Ma J."/>
        </authorList>
    </citation>
    <scope>NUCLEOTIDE SEQUENCE [LARGE SCALE GENOMIC DNA]</scope>
    <source>
        <strain evidence="4">JCM 13249</strain>
    </source>
</reference>
<organism evidence="3 4">
    <name type="scientific">Luedemannella helvata</name>
    <dbReference type="NCBI Taxonomy" id="349315"/>
    <lineage>
        <taxon>Bacteria</taxon>
        <taxon>Bacillati</taxon>
        <taxon>Actinomycetota</taxon>
        <taxon>Actinomycetes</taxon>
        <taxon>Micromonosporales</taxon>
        <taxon>Micromonosporaceae</taxon>
        <taxon>Luedemannella</taxon>
    </lineage>
</organism>
<gene>
    <name evidence="3" type="ORF">GCM10009681_27670</name>
</gene>
<dbReference type="PROSITE" id="PS51178">
    <property type="entry name" value="PASTA"/>
    <property type="match status" value="3"/>
</dbReference>
<dbReference type="Pfam" id="PF03793">
    <property type="entry name" value="PASTA"/>
    <property type="match status" value="2"/>
</dbReference>
<feature type="region of interest" description="Disordered" evidence="1">
    <location>
        <begin position="515"/>
        <end position="541"/>
    </location>
</feature>
<feature type="domain" description="PASTA" evidence="2">
    <location>
        <begin position="484"/>
        <end position="551"/>
    </location>
</feature>
<evidence type="ECO:0000259" key="2">
    <source>
        <dbReference type="PROSITE" id="PS51178"/>
    </source>
</evidence>
<dbReference type="EMBL" id="BAAALS010000012">
    <property type="protein sequence ID" value="GAA1755001.1"/>
    <property type="molecule type" value="Genomic_DNA"/>
</dbReference>
<feature type="region of interest" description="Disordered" evidence="1">
    <location>
        <begin position="369"/>
        <end position="426"/>
    </location>
</feature>
<feature type="compositionally biased region" description="Polar residues" evidence="1">
    <location>
        <begin position="520"/>
        <end position="533"/>
    </location>
</feature>
<feature type="domain" description="PASTA" evidence="2">
    <location>
        <begin position="619"/>
        <end position="685"/>
    </location>
</feature>
<dbReference type="SUPFAM" id="SSF51004">
    <property type="entry name" value="C-terminal (heme d1) domain of cytochrome cd1-nitrite reductase"/>
    <property type="match status" value="1"/>
</dbReference>
<accession>A0ABP4WLW5</accession>
<proteinExistence type="predicted"/>
<dbReference type="Proteomes" id="UP001500655">
    <property type="component" value="Unassembled WGS sequence"/>
</dbReference>
<name>A0ABP4WLW5_9ACTN</name>
<evidence type="ECO:0000313" key="3">
    <source>
        <dbReference type="EMBL" id="GAA1755001.1"/>
    </source>
</evidence>
<evidence type="ECO:0000256" key="1">
    <source>
        <dbReference type="SAM" id="MobiDB-lite"/>
    </source>
</evidence>
<keyword evidence="4" id="KW-1185">Reference proteome</keyword>
<dbReference type="Gene3D" id="3.30.10.20">
    <property type="match status" value="4"/>
</dbReference>
<feature type="domain" description="PASTA" evidence="2">
    <location>
        <begin position="552"/>
        <end position="618"/>
    </location>
</feature>
<dbReference type="InterPro" id="IPR005543">
    <property type="entry name" value="PASTA_dom"/>
</dbReference>
<comment type="caution">
    <text evidence="3">The sequence shown here is derived from an EMBL/GenBank/DDBJ whole genome shotgun (WGS) entry which is preliminary data.</text>
</comment>
<dbReference type="SUPFAM" id="SSF63829">
    <property type="entry name" value="Calcium-dependent phosphotriesterase"/>
    <property type="match status" value="1"/>
</dbReference>
<sequence>MIPMPKGLRLPKRPAGQAISSVLVVVLLAGALTVAAGAGFGVTQPLLGDGSAFLAKGHTVAHVNGETGLSDAELAQQLATGTERLQTVRLPDGRVAIVNKDTGTVTFLDAATMTVTGTKPGTKPGKPGGSGKDDIVPVATEKDGYLVDLKDNTVTKIVTPGQPPSQPVSAPGPIVGVAPGGDSAWVVTATGDAVEVVDGRAVRTVRVGAPAAGITQADGHPVVVATDGTAYAVDGAQPRAIGNLGVSGGNLVLGSWRGAGRLVVAVDRRTGRLGALDPRTGQVTTVTIRVGRSARLDAPVLLGTWAYVPDYAGPSLWRVNLATGTADRKPFEVPGRKGVPFSLEVSGGKVWANDQYDRRALVVDADGTQHYVDKGASPDVTDSQDETNGGGPTNPATPPDRPEGGEPQPGPTTPAPGPRVTVPTFPAGTPYQSACEQITALGLLCRPAPGGDRDGLDTGDVIFTDPPGGRQVPVDSRVVVRYVGPLRNPNVVGLPIKRACDTLDDRGLRCRRVTDPTPADTPQQLGVVSSQDPQAGEDIDKGGTVRLTYRDTIAAPSVQGSMHKAACDQLEKTYKMVCTAVEGDPATGGNQPGAVYAQDPAPGTVVRIGDRITVTYYRGSSTIGRYVGRNVDEACADVTRRGFTCVKQEGLTAWGNGTAGAVYQQTPDADTAHNVGSTVTLTFYSNTGPAIDSYAGRDINAACAAIQAAGYVCNPVNDLHRDTTANIVYAQDQAAGSAAPIGSAVTVRYSQWSTVEYYIYQRDDGSDVWVLRPAGQNPPGYGRQAFRVGQGYAAGTAIPGASFVNGYFCTIGGGRCGGLDVNHFASRFNAPYSLNGTAWEGPTGLAVFMASCPAGSVQIYRTWRGAGTAASPRVYSISSDPNANGAADREALGCVWA</sequence>
<dbReference type="SMART" id="SM00740">
    <property type="entry name" value="PASTA"/>
    <property type="match status" value="4"/>
</dbReference>
<evidence type="ECO:0000313" key="4">
    <source>
        <dbReference type="Proteomes" id="UP001500655"/>
    </source>
</evidence>
<protein>
    <recommendedName>
        <fullName evidence="2">PASTA domain-containing protein</fullName>
    </recommendedName>
</protein>
<dbReference type="InterPro" id="IPR011048">
    <property type="entry name" value="Haem_d1_sf"/>
</dbReference>